<evidence type="ECO:0000313" key="1">
    <source>
        <dbReference type="EMBL" id="EDT69977.1"/>
    </source>
</evidence>
<protein>
    <submittedName>
        <fullName evidence="1">Uncharacterized protein</fullName>
    </submittedName>
</protein>
<evidence type="ECO:0000313" key="2">
    <source>
        <dbReference type="Proteomes" id="UP000003188"/>
    </source>
</evidence>
<comment type="caution">
    <text evidence="1">The sequence shown here is derived from an EMBL/GenBank/DDBJ whole genome shotgun (WGS) entry which is preliminary data.</text>
</comment>
<reference evidence="1 2" key="1">
    <citation type="submission" date="2008-03" db="EMBL/GenBank/DDBJ databases">
        <authorList>
            <person name="Paulsen I."/>
            <person name="Sebastian Y."/>
        </authorList>
    </citation>
    <scope>NUCLEOTIDE SEQUENCE [LARGE SCALE GENOMIC DNA]</scope>
    <source>
        <strain evidence="2">D str. JGS1721</strain>
    </source>
</reference>
<proteinExistence type="predicted"/>
<dbReference type="EMBL" id="ABOO01000165">
    <property type="protein sequence ID" value="EDT69977.1"/>
    <property type="molecule type" value="Genomic_DNA"/>
</dbReference>
<organism evidence="1 2">
    <name type="scientific">Clostridium perfringens D str. JGS1721</name>
    <dbReference type="NCBI Taxonomy" id="488537"/>
    <lineage>
        <taxon>Bacteria</taxon>
        <taxon>Bacillati</taxon>
        <taxon>Bacillota</taxon>
        <taxon>Clostridia</taxon>
        <taxon>Eubacteriales</taxon>
        <taxon>Clostridiaceae</taxon>
        <taxon>Clostridium</taxon>
    </lineage>
</organism>
<name>B1V884_CLOPF</name>
<dbReference type="Proteomes" id="UP000003188">
    <property type="component" value="Unassembled WGS sequence"/>
</dbReference>
<accession>B1V884</accession>
<gene>
    <name evidence="1" type="ORF">CJD_A0121</name>
</gene>
<sequence>MSNLIRGRELFTEDQRNSFMKIPEDDFLLDLTIHFK</sequence>
<dbReference type="AlphaFoldDB" id="B1V884"/>
<feature type="non-terminal residue" evidence="1">
    <location>
        <position position="36"/>
    </location>
</feature>